<dbReference type="Proteomes" id="UP000377224">
    <property type="component" value="Unassembled WGS sequence"/>
</dbReference>
<dbReference type="RefSeq" id="WP_150648163.1">
    <property type="nucleotide sequence ID" value="NZ_CABVIN010000005.1"/>
</dbReference>
<evidence type="ECO:0000313" key="1">
    <source>
        <dbReference type="EMBL" id="VVP23084.1"/>
    </source>
</evidence>
<proteinExistence type="predicted"/>
<accession>A0A5E7ME91</accession>
<sequence length="204" mass="22025">MSAVFSAHSGMISGSSWSSTCDTGSASLLSFRSAASAIQSYAAGSHPESEFSDAIGKIEVAKVPETLAFRSVIAMPAGAEIGFISALDLSLASQLIYENYSKELGMASNTLSRMDIFVSQTLPILAVVIGAAWVMYTRLDDAIGDARLETKQDFKGVNELIETRFNRAEARLDSLDSKTDQKLSAVLQQITDLRVRQTQTEDKK</sequence>
<name>A0A5E7ME91_PSEFL</name>
<organism evidence="1 2">
    <name type="scientific">Pseudomonas fluorescens</name>
    <dbReference type="NCBI Taxonomy" id="294"/>
    <lineage>
        <taxon>Bacteria</taxon>
        <taxon>Pseudomonadati</taxon>
        <taxon>Pseudomonadota</taxon>
        <taxon>Gammaproteobacteria</taxon>
        <taxon>Pseudomonadales</taxon>
        <taxon>Pseudomonadaceae</taxon>
        <taxon>Pseudomonas</taxon>
    </lineage>
</organism>
<dbReference type="AlphaFoldDB" id="A0A5E7ME91"/>
<dbReference type="EMBL" id="CABVIN010000005">
    <property type="protein sequence ID" value="VVP23084.1"/>
    <property type="molecule type" value="Genomic_DNA"/>
</dbReference>
<protein>
    <submittedName>
        <fullName evidence="1">Uncharacterized protein</fullName>
    </submittedName>
</protein>
<gene>
    <name evidence="1" type="ORF">PS896_03945</name>
</gene>
<reference evidence="1 2" key="1">
    <citation type="submission" date="2019-09" db="EMBL/GenBank/DDBJ databases">
        <authorList>
            <person name="Chandra G."/>
            <person name="Truman W A."/>
        </authorList>
    </citation>
    <scope>NUCLEOTIDE SEQUENCE [LARGE SCALE GENOMIC DNA]</scope>
    <source>
        <strain evidence="1">PS896</strain>
    </source>
</reference>
<evidence type="ECO:0000313" key="2">
    <source>
        <dbReference type="Proteomes" id="UP000377224"/>
    </source>
</evidence>